<feature type="domain" description="RRM" evidence="9">
    <location>
        <begin position="6"/>
        <end position="70"/>
    </location>
</feature>
<dbReference type="InterPro" id="IPR044808">
    <property type="entry name" value="ERF_plant"/>
</dbReference>
<evidence type="ECO:0000256" key="7">
    <source>
        <dbReference type="PROSITE-ProRule" id="PRU00176"/>
    </source>
</evidence>
<dbReference type="Gene3D" id="3.30.730.10">
    <property type="entry name" value="AP2/ERF domain"/>
    <property type="match status" value="1"/>
</dbReference>
<dbReference type="EMBL" id="VEPZ02001269">
    <property type="protein sequence ID" value="KAE8683409.1"/>
    <property type="molecule type" value="Genomic_DNA"/>
</dbReference>
<evidence type="ECO:0000313" key="11">
    <source>
        <dbReference type="EMBL" id="KAE8683409.1"/>
    </source>
</evidence>
<feature type="compositionally biased region" description="Basic and acidic residues" evidence="8">
    <location>
        <begin position="106"/>
        <end position="123"/>
    </location>
</feature>
<keyword evidence="5" id="KW-0539">Nucleus</keyword>
<dbReference type="GO" id="GO:0005634">
    <property type="term" value="C:nucleus"/>
    <property type="evidence" value="ECO:0007669"/>
    <property type="project" value="UniProtKB-SubCell"/>
</dbReference>
<dbReference type="GO" id="GO:0009873">
    <property type="term" value="P:ethylene-activated signaling pathway"/>
    <property type="evidence" value="ECO:0007669"/>
    <property type="project" value="InterPro"/>
</dbReference>
<dbReference type="InterPro" id="IPR012677">
    <property type="entry name" value="Nucleotide-bd_a/b_plait_sf"/>
</dbReference>
<evidence type="ECO:0000256" key="2">
    <source>
        <dbReference type="ARBA" id="ARBA00023015"/>
    </source>
</evidence>
<accession>A0A6A2YVQ9</accession>
<comment type="subcellular location">
    <subcellularLocation>
        <location evidence="1">Nucleus</location>
    </subcellularLocation>
</comment>
<proteinExistence type="inferred from homology"/>
<dbReference type="SUPFAM" id="SSF54171">
    <property type="entry name" value="DNA-binding domain"/>
    <property type="match status" value="1"/>
</dbReference>
<dbReference type="InterPro" id="IPR035979">
    <property type="entry name" value="RBD_domain_sf"/>
</dbReference>
<organism evidence="11 12">
    <name type="scientific">Hibiscus syriacus</name>
    <name type="common">Rose of Sharon</name>
    <dbReference type="NCBI Taxonomy" id="106335"/>
    <lineage>
        <taxon>Eukaryota</taxon>
        <taxon>Viridiplantae</taxon>
        <taxon>Streptophyta</taxon>
        <taxon>Embryophyta</taxon>
        <taxon>Tracheophyta</taxon>
        <taxon>Spermatophyta</taxon>
        <taxon>Magnoliopsida</taxon>
        <taxon>eudicotyledons</taxon>
        <taxon>Gunneridae</taxon>
        <taxon>Pentapetalae</taxon>
        <taxon>rosids</taxon>
        <taxon>malvids</taxon>
        <taxon>Malvales</taxon>
        <taxon>Malvaceae</taxon>
        <taxon>Malvoideae</taxon>
        <taxon>Hibiscus</taxon>
    </lineage>
</organism>
<dbReference type="PANTHER" id="PTHR31190:SF473">
    <property type="entry name" value="OS05G0437100 PROTEIN"/>
    <property type="match status" value="1"/>
</dbReference>
<feature type="region of interest" description="Disordered" evidence="8">
    <location>
        <begin position="402"/>
        <end position="471"/>
    </location>
</feature>
<sequence length="471" mass="51878">MAEPSKVIHVRIVGHEITEIDLLQLFHPFGVITKLVMLGAKNQALLQMEDVPSAINAMQGRNVYVQFSSHQELTTMDQNAQGRGDEVAHQRRSGEFIRFPPVEGGDSGHHNHQQQEEEDGFRQENRDDEADMFFRQQSHQASEMSAMVSALTHVVSGQRVPASAWPCGYPTDLDNCFGHTQSGSAAGSGPWNMGRKRGREEEIMAQLVEPEPGDQTDSYAGSSSAATSVAEETVAAPATAETTCDTVAVSNEESDERRRRYRGVRQRPWGKWAAEIRDPNKAARVWLGTFETAEAAARAYDEAALRFRGNRAKLNFPENARVFPRPVQDSPATQTPIPASLTTHFPSYYQSPNPLQSSAADMMRDYWNYSQFLQSCNDFNEQPATSLLNHMIQSSQLPNIQPPLLSSSLSPPLHLPPSSSPSASLPLFSAEQHQMGIFRPPSSQTPTRGLVSPPPPPPPWSHSTSHSSSTG</sequence>
<feature type="region of interest" description="Disordered" evidence="8">
    <location>
        <begin position="97"/>
        <end position="123"/>
    </location>
</feature>
<dbReference type="InterPro" id="IPR001471">
    <property type="entry name" value="AP2/ERF_dom"/>
</dbReference>
<name>A0A6A2YVQ9_HIBSY</name>
<feature type="domain" description="AP2/ERF" evidence="10">
    <location>
        <begin position="260"/>
        <end position="317"/>
    </location>
</feature>
<evidence type="ECO:0000256" key="8">
    <source>
        <dbReference type="SAM" id="MobiDB-lite"/>
    </source>
</evidence>
<dbReference type="InterPro" id="IPR000504">
    <property type="entry name" value="RRM_dom"/>
</dbReference>
<dbReference type="GO" id="GO:0003700">
    <property type="term" value="F:DNA-binding transcription factor activity"/>
    <property type="evidence" value="ECO:0007669"/>
    <property type="project" value="InterPro"/>
</dbReference>
<dbReference type="CDD" id="cd00018">
    <property type="entry name" value="AP2"/>
    <property type="match status" value="1"/>
</dbReference>
<dbReference type="SMART" id="SM00380">
    <property type="entry name" value="AP2"/>
    <property type="match status" value="1"/>
</dbReference>
<dbReference type="InterPro" id="IPR016177">
    <property type="entry name" value="DNA-bd_dom_sf"/>
</dbReference>
<dbReference type="InterPro" id="IPR036955">
    <property type="entry name" value="AP2/ERF_dom_sf"/>
</dbReference>
<evidence type="ECO:0000256" key="5">
    <source>
        <dbReference type="ARBA" id="ARBA00023242"/>
    </source>
</evidence>
<dbReference type="Gene3D" id="3.30.70.330">
    <property type="match status" value="1"/>
</dbReference>
<evidence type="ECO:0000313" key="12">
    <source>
        <dbReference type="Proteomes" id="UP000436088"/>
    </source>
</evidence>
<protein>
    <submittedName>
        <fullName evidence="11">ERF112 protein</fullName>
    </submittedName>
</protein>
<dbReference type="FunFam" id="3.30.730.10:FF:000001">
    <property type="entry name" value="Ethylene-responsive transcription factor 2"/>
    <property type="match status" value="1"/>
</dbReference>
<comment type="caution">
    <text evidence="11">The sequence shown here is derived from an EMBL/GenBank/DDBJ whole genome shotgun (WGS) entry which is preliminary data.</text>
</comment>
<evidence type="ECO:0000256" key="6">
    <source>
        <dbReference type="ARBA" id="ARBA00024343"/>
    </source>
</evidence>
<feature type="compositionally biased region" description="Low complexity" evidence="8">
    <location>
        <begin position="420"/>
        <end position="429"/>
    </location>
</feature>
<keyword evidence="12" id="KW-1185">Reference proteome</keyword>
<dbReference type="SUPFAM" id="SSF54928">
    <property type="entry name" value="RNA-binding domain, RBD"/>
    <property type="match status" value="1"/>
</dbReference>
<dbReference type="PROSITE" id="PS50102">
    <property type="entry name" value="RRM"/>
    <property type="match status" value="1"/>
</dbReference>
<dbReference type="AlphaFoldDB" id="A0A6A2YVQ9"/>
<keyword evidence="7" id="KW-0694">RNA-binding</keyword>
<reference evidence="11" key="1">
    <citation type="submission" date="2019-09" db="EMBL/GenBank/DDBJ databases">
        <title>Draft genome information of white flower Hibiscus syriacus.</title>
        <authorList>
            <person name="Kim Y.-M."/>
        </authorList>
    </citation>
    <scope>NUCLEOTIDE SEQUENCE [LARGE SCALE GENOMIC DNA]</scope>
    <source>
        <strain evidence="11">YM2019G1</strain>
    </source>
</reference>
<dbReference type="GO" id="GO:0003677">
    <property type="term" value="F:DNA binding"/>
    <property type="evidence" value="ECO:0007669"/>
    <property type="project" value="UniProtKB-KW"/>
</dbReference>
<evidence type="ECO:0000256" key="1">
    <source>
        <dbReference type="ARBA" id="ARBA00004123"/>
    </source>
</evidence>
<dbReference type="PANTHER" id="PTHR31190">
    <property type="entry name" value="DNA-BINDING DOMAIN"/>
    <property type="match status" value="1"/>
</dbReference>
<feature type="compositionally biased region" description="Low complexity" evidence="8">
    <location>
        <begin position="402"/>
        <end position="412"/>
    </location>
</feature>
<evidence type="ECO:0000259" key="9">
    <source>
        <dbReference type="PROSITE" id="PS50102"/>
    </source>
</evidence>
<dbReference type="PRINTS" id="PR00367">
    <property type="entry name" value="ETHRSPELEMNT"/>
</dbReference>
<comment type="similarity">
    <text evidence="6">Belongs to the AP2/ERF transcription factor family. ERF subfamily.</text>
</comment>
<dbReference type="Pfam" id="PF00847">
    <property type="entry name" value="AP2"/>
    <property type="match status" value="1"/>
</dbReference>
<keyword evidence="4" id="KW-0804">Transcription</keyword>
<gene>
    <name evidence="11" type="ORF">F3Y22_tig00111208pilonHSYRG00161</name>
</gene>
<evidence type="ECO:0000259" key="10">
    <source>
        <dbReference type="PROSITE" id="PS51032"/>
    </source>
</evidence>
<keyword evidence="2" id="KW-0805">Transcription regulation</keyword>
<dbReference type="GO" id="GO:0003723">
    <property type="term" value="F:RNA binding"/>
    <property type="evidence" value="ECO:0007669"/>
    <property type="project" value="UniProtKB-UniRule"/>
</dbReference>
<dbReference type="Proteomes" id="UP000436088">
    <property type="component" value="Unassembled WGS sequence"/>
</dbReference>
<feature type="compositionally biased region" description="Low complexity" evidence="8">
    <location>
        <begin position="461"/>
        <end position="471"/>
    </location>
</feature>
<feature type="compositionally biased region" description="Low complexity" evidence="8">
    <location>
        <begin position="218"/>
        <end position="241"/>
    </location>
</feature>
<keyword evidence="3" id="KW-0238">DNA-binding</keyword>
<evidence type="ECO:0000256" key="3">
    <source>
        <dbReference type="ARBA" id="ARBA00023125"/>
    </source>
</evidence>
<feature type="region of interest" description="Disordered" evidence="8">
    <location>
        <begin position="210"/>
        <end position="241"/>
    </location>
</feature>
<evidence type="ECO:0000256" key="4">
    <source>
        <dbReference type="ARBA" id="ARBA00023163"/>
    </source>
</evidence>
<dbReference type="PROSITE" id="PS51032">
    <property type="entry name" value="AP2_ERF"/>
    <property type="match status" value="1"/>
</dbReference>